<dbReference type="GeneID" id="28818767"/>
<evidence type="ECO:0000256" key="16">
    <source>
        <dbReference type="SAM" id="MobiDB-lite"/>
    </source>
</evidence>
<comment type="cofactor">
    <cofactor evidence="1">
        <name>FAD</name>
        <dbReference type="ChEBI" id="CHEBI:57692"/>
    </cofactor>
</comment>
<dbReference type="PANTHER" id="PTHR47470:SF1">
    <property type="entry name" value="FAD-DEPENDENT OXIDOREDUCTASE 2 FAD BINDING DOMAIN-CONTAINING PROTEIN"/>
    <property type="match status" value="1"/>
</dbReference>
<reference evidence="20 21" key="1">
    <citation type="submission" date="2015-10" db="EMBL/GenBank/DDBJ databases">
        <title>Full genome of DAOMC 229536 Phialocephala scopiformis, a fungal endophyte of spruce producing the potent anti-insectan compound rugulosin.</title>
        <authorList>
            <consortium name="DOE Joint Genome Institute"/>
            <person name="Walker A.K."/>
            <person name="Frasz S.L."/>
            <person name="Seifert K.A."/>
            <person name="Miller J.D."/>
            <person name="Mondo S.J."/>
            <person name="Labutti K."/>
            <person name="Lipzen A."/>
            <person name="Dockter R."/>
            <person name="Kennedy M."/>
            <person name="Grigoriev I.V."/>
            <person name="Spatafora J.W."/>
        </authorList>
    </citation>
    <scope>NUCLEOTIDE SEQUENCE [LARGE SCALE GENOMIC DNA]</scope>
    <source>
        <strain evidence="20 21">CBS 120377</strain>
    </source>
</reference>
<dbReference type="EMBL" id="KQ947410">
    <property type="protein sequence ID" value="KUJ19631.1"/>
    <property type="molecule type" value="Genomic_DNA"/>
</dbReference>
<dbReference type="Pfam" id="PF00890">
    <property type="entry name" value="FAD_binding_2"/>
    <property type="match status" value="1"/>
</dbReference>
<evidence type="ECO:0000256" key="7">
    <source>
        <dbReference type="ARBA" id="ARBA00023098"/>
    </source>
</evidence>
<evidence type="ECO:0000313" key="20">
    <source>
        <dbReference type="EMBL" id="KUJ19631.1"/>
    </source>
</evidence>
<comment type="pathway">
    <text evidence="12">Steroid metabolism; cholesterol degradation.</text>
</comment>
<evidence type="ECO:0000256" key="14">
    <source>
        <dbReference type="ARBA" id="ARBA00049744"/>
    </source>
</evidence>
<feature type="domain" description="Glucose-methanol-choline oxidoreductase C-terminal" evidence="19">
    <location>
        <begin position="663"/>
        <end position="725"/>
    </location>
</feature>
<dbReference type="GO" id="GO:0008203">
    <property type="term" value="P:cholesterol metabolic process"/>
    <property type="evidence" value="ECO:0007669"/>
    <property type="project" value="UniProtKB-KW"/>
</dbReference>
<evidence type="ECO:0000259" key="17">
    <source>
        <dbReference type="Pfam" id="PF00732"/>
    </source>
</evidence>
<feature type="domain" description="Glucose-methanol-choline oxidoreductase N-terminal" evidence="17">
    <location>
        <begin position="258"/>
        <end position="467"/>
    </location>
</feature>
<evidence type="ECO:0000259" key="18">
    <source>
        <dbReference type="Pfam" id="PF00890"/>
    </source>
</evidence>
<evidence type="ECO:0000256" key="6">
    <source>
        <dbReference type="ARBA" id="ARBA00023002"/>
    </source>
</evidence>
<dbReference type="InterPro" id="IPR003953">
    <property type="entry name" value="FAD-dep_OxRdtase_2_FAD-bd"/>
</dbReference>
<evidence type="ECO:0000259" key="19">
    <source>
        <dbReference type="Pfam" id="PF05199"/>
    </source>
</evidence>
<dbReference type="SUPFAM" id="SSF53474">
    <property type="entry name" value="alpha/beta-Hydrolases"/>
    <property type="match status" value="1"/>
</dbReference>
<proteinExistence type="inferred from homology"/>
<keyword evidence="7" id="KW-0443">Lipid metabolism</keyword>
<evidence type="ECO:0000256" key="10">
    <source>
        <dbReference type="ARBA" id="ARBA00023235"/>
    </source>
</evidence>
<evidence type="ECO:0000256" key="4">
    <source>
        <dbReference type="ARBA" id="ARBA00022630"/>
    </source>
</evidence>
<dbReference type="Proteomes" id="UP000070700">
    <property type="component" value="Unassembled WGS sequence"/>
</dbReference>
<dbReference type="InterPro" id="IPR052542">
    <property type="entry name" value="Cholesterol_Oxidase"/>
</dbReference>
<dbReference type="InParanoid" id="A0A194XHL9"/>
<evidence type="ECO:0000256" key="13">
    <source>
        <dbReference type="ARBA" id="ARBA00049723"/>
    </source>
</evidence>
<evidence type="ECO:0000256" key="15">
    <source>
        <dbReference type="ARBA" id="ARBA00049778"/>
    </source>
</evidence>
<gene>
    <name evidence="20" type="ORF">LY89DRAFT_580051</name>
</gene>
<dbReference type="EC" id="5.3.3.1" evidence="11"/>
<name>A0A194XHL9_MOLSC</name>
<dbReference type="GO" id="GO:0004769">
    <property type="term" value="F:steroid Delta-isomerase activity"/>
    <property type="evidence" value="ECO:0007669"/>
    <property type="project" value="UniProtKB-EC"/>
</dbReference>
<keyword evidence="4" id="KW-0285">Flavoprotein</keyword>
<dbReference type="InterPro" id="IPR036188">
    <property type="entry name" value="FAD/NAD-bd_sf"/>
</dbReference>
<protein>
    <recommendedName>
        <fullName evidence="14">Cholesterol oxidase</fullName>
        <ecNumber evidence="13">1.1.3.6</ecNumber>
        <ecNumber evidence="11">5.3.3.1</ecNumber>
    </recommendedName>
    <alternativeName>
        <fullName evidence="15">Cholesterol isomerase</fullName>
    </alternativeName>
</protein>
<dbReference type="Pfam" id="PF05199">
    <property type="entry name" value="GMC_oxred_C"/>
    <property type="match status" value="1"/>
</dbReference>
<accession>A0A194XHL9</accession>
<feature type="region of interest" description="Disordered" evidence="16">
    <location>
        <begin position="1389"/>
        <end position="1410"/>
    </location>
</feature>
<dbReference type="SUPFAM" id="SSF51905">
    <property type="entry name" value="FAD/NAD(P)-binding domain"/>
    <property type="match status" value="1"/>
</dbReference>
<dbReference type="InterPro" id="IPR007867">
    <property type="entry name" value="GMC_OxRtase_C"/>
</dbReference>
<comment type="similarity">
    <text evidence="2">Belongs to the GMC oxidoreductase family.</text>
</comment>
<dbReference type="Gene3D" id="3.50.50.60">
    <property type="entry name" value="FAD/NAD(P)-binding domain"/>
    <property type="match status" value="3"/>
</dbReference>
<keyword evidence="21" id="KW-1185">Reference proteome</keyword>
<dbReference type="RefSeq" id="XP_018073986.1">
    <property type="nucleotide sequence ID" value="XM_018209041.1"/>
</dbReference>
<keyword evidence="5" id="KW-0274">FAD</keyword>
<evidence type="ECO:0000256" key="2">
    <source>
        <dbReference type="ARBA" id="ARBA00010790"/>
    </source>
</evidence>
<evidence type="ECO:0000256" key="1">
    <source>
        <dbReference type="ARBA" id="ARBA00001974"/>
    </source>
</evidence>
<dbReference type="KEGG" id="psco:LY89DRAFT_580051"/>
<evidence type="ECO:0000256" key="5">
    <source>
        <dbReference type="ARBA" id="ARBA00022827"/>
    </source>
</evidence>
<dbReference type="EC" id="1.1.3.6" evidence="13"/>
<keyword evidence="3" id="KW-0153">Cholesterol metabolism</keyword>
<keyword evidence="9" id="KW-0753">Steroid metabolism</keyword>
<evidence type="ECO:0000256" key="12">
    <source>
        <dbReference type="ARBA" id="ARBA00049645"/>
    </source>
</evidence>
<keyword evidence="10" id="KW-0413">Isomerase</keyword>
<evidence type="ECO:0000256" key="11">
    <source>
        <dbReference type="ARBA" id="ARBA00038856"/>
    </source>
</evidence>
<dbReference type="OrthoDB" id="9974421at2759"/>
<dbReference type="InterPro" id="IPR029058">
    <property type="entry name" value="AB_hydrolase_fold"/>
</dbReference>
<dbReference type="Gene3D" id="3.40.50.1820">
    <property type="entry name" value="alpha/beta hydrolase"/>
    <property type="match status" value="1"/>
</dbReference>
<dbReference type="PANTHER" id="PTHR47470">
    <property type="entry name" value="CHOLESTEROL OXIDASE"/>
    <property type="match status" value="1"/>
</dbReference>
<evidence type="ECO:0000256" key="3">
    <source>
        <dbReference type="ARBA" id="ARBA00022548"/>
    </source>
</evidence>
<evidence type="ECO:0000256" key="8">
    <source>
        <dbReference type="ARBA" id="ARBA00023166"/>
    </source>
</evidence>
<dbReference type="GO" id="GO:0016995">
    <property type="term" value="F:cholesterol oxidase activity"/>
    <property type="evidence" value="ECO:0007669"/>
    <property type="project" value="UniProtKB-EC"/>
</dbReference>
<feature type="domain" description="FAD-dependent oxidoreductase 2 FAD-binding" evidence="18">
    <location>
        <begin position="178"/>
        <end position="224"/>
    </location>
</feature>
<evidence type="ECO:0000256" key="9">
    <source>
        <dbReference type="ARBA" id="ARBA00023221"/>
    </source>
</evidence>
<organism evidence="20 21">
    <name type="scientific">Mollisia scopiformis</name>
    <name type="common">Conifer needle endophyte fungus</name>
    <name type="synonym">Phialocephala scopiformis</name>
    <dbReference type="NCBI Taxonomy" id="149040"/>
    <lineage>
        <taxon>Eukaryota</taxon>
        <taxon>Fungi</taxon>
        <taxon>Dikarya</taxon>
        <taxon>Ascomycota</taxon>
        <taxon>Pezizomycotina</taxon>
        <taxon>Leotiomycetes</taxon>
        <taxon>Helotiales</taxon>
        <taxon>Mollisiaceae</taxon>
        <taxon>Mollisia</taxon>
    </lineage>
</organism>
<keyword evidence="6" id="KW-0560">Oxidoreductase</keyword>
<feature type="region of interest" description="Disordered" evidence="16">
    <location>
        <begin position="31"/>
        <end position="68"/>
    </location>
</feature>
<dbReference type="STRING" id="149040.A0A194XHL9"/>
<dbReference type="InterPro" id="IPR000172">
    <property type="entry name" value="GMC_OxRdtase_N"/>
</dbReference>
<evidence type="ECO:0000313" key="21">
    <source>
        <dbReference type="Proteomes" id="UP000070700"/>
    </source>
</evidence>
<dbReference type="Pfam" id="PF00732">
    <property type="entry name" value="GMC_oxred_N"/>
    <property type="match status" value="1"/>
</dbReference>
<dbReference type="GO" id="GO:0050660">
    <property type="term" value="F:flavin adenine dinucleotide binding"/>
    <property type="evidence" value="ECO:0007669"/>
    <property type="project" value="InterPro"/>
</dbReference>
<keyword evidence="8" id="KW-1207">Sterol metabolism</keyword>
<sequence>MPKDPAVVSLGPITSFNQVLNHVSNFIPRDLPTPKPDQWSFDRFNTPEPSPKRVDKQTSKPTTSGIYKKSEVRFRKETETIERPSLDRGYSSQFSIESSVDDGPPLPNGLKHAHTVLGGVPLTFEKSHQIPTFGPHEHEASGPQSRAHAKIKSYKDDPETRAFPRISQPVELLRNEYDCVVIGSGYGGGVAASRMARAGQSVCLLERGKERWPGEYPSGFIDAFKQLHVSGEFAPGFLKGAMVEGGDPTGMYHLICGKGQNAFVGNGLGGTSLLNANVFLEADDKTMKMDCWPKELRKTDSLKEYYERAASVLEPEEYPEDWPDLPKLTMLERQAEALGMGDKFRRVKQTTRFKGGPNSTGVEMYPSALTGMDCTGVNDGSKSSTLVNYLSDAWNWGAEMFCECEVRYIKKHPDPEEEGYLVFFAWHGANRGAFQENIYEDLMWVHAKKCVFLGAGSIGTTEILLRSKKLGLSMSDKVGIGMSGNGDILAFGYNCDTEVNGIGRQYPSPSRPVGPTITGIIDGRQGIDNALDGFVIEEGAIPKALAPLFQTMLEMMPGNQLPKGQTLTEKVKHAVAQQGSRFLGPYFRKGSIERTQTYLIMSHDSNQATLTLKDDKPILEFLGVGRSDHVEYLNDILRQATQAVGGTYVSSPFYAALGQQEITVHPIGGACMSNSDSGLDGVTNHFGEVFDGNGRDTHEGLIVTDGAIIPTALGVNPFATITALAERSVEYAAKYRIRQPIDFETKNEVLDLFAEPHQYASDKKILSRTDTQRITDASDWVKTTRHNKASGFGFSEVMSGYIHVGDGIEGDKLEDYETAAKTAKGLCEEARFFLSVKAWDTETIVHRDDHKAMLTGTFTCAGLHGSPFMVQRGTFHLFSVYQQAPGTRNLSYDFDMTSTDNRQFHFHGFKVVDSSVALAPWRFWTAASTLYVTISEADGDRQVLGRGMMHIRPTDFLSEVFTLKASGRNLLAKMQSTLSFMGFFAKQSASLFLAPFTWQQYPSVTYSGYINETSPDHTIKIIASDGVQTLLHVFEPRNENIETKNLFMVPGASVDQQIFALPTIEVNAVNYFTRAGYRVFVTVHRICQLMVAENNWTTYDARLDIRASLVWIRSQWGHEPVYTISHCMGAVAFSSGLLDGTIPSKWIKGISSSQVLMNPIWSPLNMAKVLAGPIPIDKLYRIIGGNWFSCSSTRDDSYFQQLINQLLRFYPDSREEICNNVSCHRCSLVFGRLWNHRNLNEATHRQINRFFGGVNMTLLHLLMQMGYRGYVTTNGPLFSELTTETNIKRLKGIPVMLFSGSDNKVLTPESTDKTYSVLRDTFGCKGYSRHVIQGYGHLDCWMGRKSYVDVFPVVRKEVDRVCRGEAYRYQEFDWKRDWETWRDLKRSGRDLPMRHPRHRHGKGDSEGSDE</sequence>